<dbReference type="Pfam" id="PF03417">
    <property type="entry name" value="AAT"/>
    <property type="match status" value="1"/>
</dbReference>
<dbReference type="Proteomes" id="UP001354989">
    <property type="component" value="Plasmid pPP7"/>
</dbReference>
<dbReference type="NCBIfam" id="NF040521">
    <property type="entry name" value="C45_proenzyme"/>
    <property type="match status" value="1"/>
</dbReference>
<dbReference type="PANTHER" id="PTHR34180">
    <property type="entry name" value="PEPTIDASE C45"/>
    <property type="match status" value="1"/>
</dbReference>
<feature type="signal peptide" evidence="1">
    <location>
        <begin position="1"/>
        <end position="23"/>
    </location>
</feature>
<evidence type="ECO:0000256" key="1">
    <source>
        <dbReference type="SAM" id="SignalP"/>
    </source>
</evidence>
<name>A0ABM7VMV3_9BACT</name>
<dbReference type="InterPro" id="IPR047801">
    <property type="entry name" value="Peptidase_C45"/>
</dbReference>
<dbReference type="EMBL" id="AP025299">
    <property type="protein sequence ID" value="BDD02257.1"/>
    <property type="molecule type" value="Genomic_DNA"/>
</dbReference>
<evidence type="ECO:0000313" key="3">
    <source>
        <dbReference type="EMBL" id="BDD02257.1"/>
    </source>
</evidence>
<dbReference type="RefSeq" id="WP_338399431.1">
    <property type="nucleotide sequence ID" value="NZ_AP025299.1"/>
</dbReference>
<evidence type="ECO:0000313" key="4">
    <source>
        <dbReference type="Proteomes" id="UP001354989"/>
    </source>
</evidence>
<organism evidence="3 4">
    <name type="scientific">Persicobacter psychrovividus</name>
    <dbReference type="NCBI Taxonomy" id="387638"/>
    <lineage>
        <taxon>Bacteria</taxon>
        <taxon>Pseudomonadati</taxon>
        <taxon>Bacteroidota</taxon>
        <taxon>Cytophagia</taxon>
        <taxon>Cytophagales</taxon>
        <taxon>Persicobacteraceae</taxon>
        <taxon>Persicobacter</taxon>
    </lineage>
</organism>
<evidence type="ECO:0000259" key="2">
    <source>
        <dbReference type="Pfam" id="PF03417"/>
    </source>
</evidence>
<sequence>MKNIKITTALLAILFGISLGAFATKKSKETVSIPTVEVRGGVYYLELDAVTPYNRGIQHGTAMKLVIKKTLSQFENWLRNYANTQDPDQMIKNFVKSTGHVASVKKDLPDLYSEMKGIADGAEVDFNKLFVYQSFDELFLYLIKSGQVAINEGHCTTTGIFNRSSQPNYVTHNNDIPIYHEGAVTVLKIKYPNSDLEILQQTFAGQIGQNGVNNYGVSVGVNTIADLPTTSYGIPVSFKVRKILESKNTEQAYQFLKNTSAGTAMNFMIGDREKVIAVETWEQNAKILAQTGEGFNVHTNHSLQEDAPVTFKMDPSSGGGSYSYTQQRYALVKKTLQQCSDTIGFEGVRALKMTKPILVYPGSPTGRTIMCMIVEIPKKGKPTLYTTPDSPNLHEHVKFEF</sequence>
<reference evidence="3 4" key="1">
    <citation type="submission" date="2021-12" db="EMBL/GenBank/DDBJ databases">
        <title>Genome sequencing of bacteria with rrn-lacking chromosome and rrn-plasmid.</title>
        <authorList>
            <person name="Anda M."/>
            <person name="Iwasaki W."/>
        </authorList>
    </citation>
    <scope>NUCLEOTIDE SEQUENCE [LARGE SCALE GENOMIC DNA]</scope>
    <source>
        <strain evidence="3 4">NBRC 101262</strain>
        <plasmid evidence="3 4">pPP7</plasmid>
    </source>
</reference>
<dbReference type="InterPro" id="IPR005079">
    <property type="entry name" value="Peptidase_C45_hydrolase"/>
</dbReference>
<dbReference type="InterPro" id="IPR047794">
    <property type="entry name" value="C45_proenzyme-like"/>
</dbReference>
<protein>
    <recommendedName>
        <fullName evidence="2">Peptidase C45 hydrolase domain-containing protein</fullName>
    </recommendedName>
</protein>
<dbReference type="PANTHER" id="PTHR34180:SF1">
    <property type="entry name" value="BETA-ALANYL-DOPAMINE_CARCININE HYDROLASE"/>
    <property type="match status" value="1"/>
</dbReference>
<dbReference type="Gene3D" id="1.10.10.2120">
    <property type="match status" value="1"/>
</dbReference>
<keyword evidence="4" id="KW-1185">Reference proteome</keyword>
<keyword evidence="1" id="KW-0732">Signal</keyword>
<feature type="chain" id="PRO_5045782736" description="Peptidase C45 hydrolase domain-containing protein" evidence="1">
    <location>
        <begin position="24"/>
        <end position="401"/>
    </location>
</feature>
<accession>A0ABM7VMV3</accession>
<gene>
    <name evidence="3" type="ORF">PEPS_45370</name>
</gene>
<feature type="domain" description="Peptidase C45 hydrolase" evidence="2">
    <location>
        <begin position="167"/>
        <end position="345"/>
    </location>
</feature>
<dbReference type="Gene3D" id="3.60.60.10">
    <property type="entry name" value="Penicillin V Acylase, Chain A"/>
    <property type="match status" value="1"/>
</dbReference>
<keyword evidence="3" id="KW-0614">Plasmid</keyword>
<geneLocation type="plasmid" evidence="3 4">
    <name>pPP7</name>
</geneLocation>
<proteinExistence type="predicted"/>